<dbReference type="GO" id="GO:0008654">
    <property type="term" value="P:phospholipid biosynthetic process"/>
    <property type="evidence" value="ECO:0007669"/>
    <property type="project" value="UniProtKB-UniRule"/>
</dbReference>
<dbReference type="Pfam" id="PF02660">
    <property type="entry name" value="G3P_acyltransf"/>
    <property type="match status" value="1"/>
</dbReference>
<keyword evidence="6 10" id="KW-0443">Lipid metabolism</keyword>
<evidence type="ECO:0000256" key="10">
    <source>
        <dbReference type="HAMAP-Rule" id="MF_01043"/>
    </source>
</evidence>
<feature type="transmembrane region" description="Helical" evidence="10">
    <location>
        <begin position="117"/>
        <end position="136"/>
    </location>
</feature>
<proteinExistence type="inferred from homology"/>
<keyword evidence="3 10" id="KW-0808">Transferase</keyword>
<gene>
    <name evidence="11" type="primary">plsY_2</name>
    <name evidence="10" type="synonym">plsY</name>
    <name evidence="11" type="ORF">MOHU_22030</name>
</gene>
<dbReference type="GO" id="GO:0005886">
    <property type="term" value="C:plasma membrane"/>
    <property type="evidence" value="ECO:0007669"/>
    <property type="project" value="UniProtKB-SubCell"/>
</dbReference>
<reference evidence="11 12" key="1">
    <citation type="submission" date="2018-03" db="EMBL/GenBank/DDBJ databases">
        <title>Genome sequence of Moorella humiferrea DSM 23265.</title>
        <authorList>
            <person name="Poehlein A."/>
            <person name="Daniel R."/>
        </authorList>
    </citation>
    <scope>NUCLEOTIDE SEQUENCE [LARGE SCALE GENOMIC DNA]</scope>
    <source>
        <strain evidence="11 12">DSM 23265</strain>
    </source>
</reference>
<sequence length="189" mass="20308">MLPWIKAAIGTLLAYLGGSLAGGHIAARLWHRVDVRRVGSGNAGTMNVLRNLSVTAGITTFLWDTAKGYLLAAMGRKWGGIELAVLMALAAVAGHNWPFYWQFQGGKGLATSLGTTLAIYPPLVLPAAIVLGLLLALTRNSDLATLLTFSGLPFYFWLREGPGWYFIFGLGLAVIMLLRHGPLVIGKFD</sequence>
<evidence type="ECO:0000256" key="9">
    <source>
        <dbReference type="ARBA" id="ARBA00023264"/>
    </source>
</evidence>
<keyword evidence="9 10" id="KW-1208">Phospholipid metabolism</keyword>
<keyword evidence="12" id="KW-1185">Reference proteome</keyword>
<keyword evidence="8 10" id="KW-0594">Phospholipid biosynthesis</keyword>
<feature type="transmembrane region" description="Helical" evidence="10">
    <location>
        <begin position="164"/>
        <end position="185"/>
    </location>
</feature>
<organism evidence="11 12">
    <name type="scientific">Neomoorella humiferrea</name>
    <dbReference type="NCBI Taxonomy" id="676965"/>
    <lineage>
        <taxon>Bacteria</taxon>
        <taxon>Bacillati</taxon>
        <taxon>Bacillota</taxon>
        <taxon>Clostridia</taxon>
        <taxon>Neomoorellales</taxon>
        <taxon>Neomoorellaceae</taxon>
        <taxon>Neomoorella</taxon>
    </lineage>
</organism>
<evidence type="ECO:0000256" key="4">
    <source>
        <dbReference type="ARBA" id="ARBA00022692"/>
    </source>
</evidence>
<dbReference type="PANTHER" id="PTHR30309">
    <property type="entry name" value="INNER MEMBRANE PROTEIN YGIH"/>
    <property type="match status" value="1"/>
</dbReference>
<dbReference type="InterPro" id="IPR003811">
    <property type="entry name" value="G3P_acylTferase_PlsY"/>
</dbReference>
<comment type="function">
    <text evidence="10">Catalyzes the transfer of an acyl group from acyl-phosphate (acyl-PO(4)) to glycerol-3-phosphate (G3P) to form lysophosphatidic acid (LPA). This enzyme utilizes acyl-phosphate as fatty acyl donor, but not acyl-CoA or acyl-ACP.</text>
</comment>
<keyword evidence="2 10" id="KW-0444">Lipid biosynthesis</keyword>
<name>A0A2T0AM70_9FIRM</name>
<evidence type="ECO:0000256" key="8">
    <source>
        <dbReference type="ARBA" id="ARBA00023209"/>
    </source>
</evidence>
<dbReference type="UniPathway" id="UPA00085"/>
<protein>
    <recommendedName>
        <fullName evidence="10">Glycerol-3-phosphate acyltransferase</fullName>
    </recommendedName>
    <alternativeName>
        <fullName evidence="10">Acyl-PO4 G3P acyltransferase</fullName>
    </alternativeName>
    <alternativeName>
        <fullName evidence="10">Acyl-phosphate--glycerol-3-phosphate acyltransferase</fullName>
    </alternativeName>
    <alternativeName>
        <fullName evidence="10">G3P acyltransferase</fullName>
        <shortName evidence="10">GPAT</shortName>
        <ecNumber evidence="10">2.3.1.275</ecNumber>
    </alternativeName>
    <alternativeName>
        <fullName evidence="10">Lysophosphatidic acid synthase</fullName>
        <shortName evidence="10">LPA synthase</shortName>
    </alternativeName>
</protein>
<comment type="caution">
    <text evidence="11">The sequence shown here is derived from an EMBL/GenBank/DDBJ whole genome shotgun (WGS) entry which is preliminary data.</text>
</comment>
<dbReference type="RefSeq" id="WP_106006133.1">
    <property type="nucleotide sequence ID" value="NZ_CP136419.1"/>
</dbReference>
<dbReference type="PANTHER" id="PTHR30309:SF0">
    <property type="entry name" value="GLYCEROL-3-PHOSPHATE ACYLTRANSFERASE-RELATED"/>
    <property type="match status" value="1"/>
</dbReference>
<evidence type="ECO:0000313" key="12">
    <source>
        <dbReference type="Proteomes" id="UP000238415"/>
    </source>
</evidence>
<evidence type="ECO:0000256" key="1">
    <source>
        <dbReference type="ARBA" id="ARBA00022475"/>
    </source>
</evidence>
<evidence type="ECO:0000256" key="2">
    <source>
        <dbReference type="ARBA" id="ARBA00022516"/>
    </source>
</evidence>
<comment type="subcellular location">
    <subcellularLocation>
        <location evidence="10">Cell membrane</location>
        <topology evidence="10">Multi-pass membrane protein</topology>
    </subcellularLocation>
</comment>
<evidence type="ECO:0000256" key="7">
    <source>
        <dbReference type="ARBA" id="ARBA00023136"/>
    </source>
</evidence>
<dbReference type="SMART" id="SM01207">
    <property type="entry name" value="G3P_acyltransf"/>
    <property type="match status" value="1"/>
</dbReference>
<dbReference type="EMBL" id="PVXM01000051">
    <property type="protein sequence ID" value="PRR69792.1"/>
    <property type="molecule type" value="Genomic_DNA"/>
</dbReference>
<evidence type="ECO:0000256" key="3">
    <source>
        <dbReference type="ARBA" id="ARBA00022679"/>
    </source>
</evidence>
<comment type="caution">
    <text evidence="10">Lacks conserved residue(s) required for the propagation of feature annotation.</text>
</comment>
<evidence type="ECO:0000256" key="6">
    <source>
        <dbReference type="ARBA" id="ARBA00023098"/>
    </source>
</evidence>
<dbReference type="EC" id="2.3.1.275" evidence="10"/>
<dbReference type="HAMAP" id="MF_01043">
    <property type="entry name" value="PlsY"/>
    <property type="match status" value="1"/>
</dbReference>
<accession>A0A2T0AM70</accession>
<comment type="similarity">
    <text evidence="10">Belongs to the PlsY family.</text>
</comment>
<evidence type="ECO:0000313" key="11">
    <source>
        <dbReference type="EMBL" id="PRR69792.1"/>
    </source>
</evidence>
<keyword evidence="4 10" id="KW-0812">Transmembrane</keyword>
<dbReference type="Proteomes" id="UP000238415">
    <property type="component" value="Unassembled WGS sequence"/>
</dbReference>
<keyword evidence="5 10" id="KW-1133">Transmembrane helix</keyword>
<dbReference type="GO" id="GO:0043772">
    <property type="term" value="F:acyl-phosphate glycerol-3-phosphate acyltransferase activity"/>
    <property type="evidence" value="ECO:0007669"/>
    <property type="project" value="UniProtKB-UniRule"/>
</dbReference>
<dbReference type="AlphaFoldDB" id="A0A2T0AM70"/>
<feature type="transmembrane region" description="Helical" evidence="10">
    <location>
        <begin position="78"/>
        <end position="97"/>
    </location>
</feature>
<evidence type="ECO:0000256" key="5">
    <source>
        <dbReference type="ARBA" id="ARBA00022989"/>
    </source>
</evidence>
<keyword evidence="7 10" id="KW-0472">Membrane</keyword>
<keyword evidence="11" id="KW-0012">Acyltransferase</keyword>
<keyword evidence="1 10" id="KW-1003">Cell membrane</keyword>
<comment type="pathway">
    <text evidence="10">Lipid metabolism; phospholipid metabolism.</text>
</comment>
<comment type="subunit">
    <text evidence="10">Probably interacts with PlsX.</text>
</comment>
<dbReference type="OrthoDB" id="9777124at2"/>
<comment type="catalytic activity">
    <reaction evidence="10">
        <text>an acyl phosphate + sn-glycerol 3-phosphate = a 1-acyl-sn-glycero-3-phosphate + phosphate</text>
        <dbReference type="Rhea" id="RHEA:34075"/>
        <dbReference type="ChEBI" id="CHEBI:43474"/>
        <dbReference type="ChEBI" id="CHEBI:57597"/>
        <dbReference type="ChEBI" id="CHEBI:57970"/>
        <dbReference type="ChEBI" id="CHEBI:59918"/>
        <dbReference type="EC" id="2.3.1.275"/>
    </reaction>
</comment>